<feature type="transmembrane region" description="Helical" evidence="9">
    <location>
        <begin position="12"/>
        <end position="31"/>
    </location>
</feature>
<evidence type="ECO:0000256" key="2">
    <source>
        <dbReference type="ARBA" id="ARBA00022448"/>
    </source>
</evidence>
<keyword evidence="6 9" id="KW-1133">Transmembrane helix</keyword>
<keyword evidence="7 9" id="KW-0472">Membrane</keyword>
<evidence type="ECO:0000313" key="11">
    <source>
        <dbReference type="EMBL" id="RJF96620.1"/>
    </source>
</evidence>
<dbReference type="OrthoDB" id="9179153at2"/>
<keyword evidence="5 9" id="KW-0812">Transmembrane</keyword>
<keyword evidence="12" id="KW-1185">Reference proteome</keyword>
<dbReference type="GO" id="GO:0022857">
    <property type="term" value="F:transmembrane transporter activity"/>
    <property type="evidence" value="ECO:0007669"/>
    <property type="project" value="UniProtKB-UniRule"/>
</dbReference>
<comment type="function">
    <text evidence="9">Part of the tripartite ATP-independent periplasmic (TRAP) transport system.</text>
</comment>
<dbReference type="GO" id="GO:0015740">
    <property type="term" value="P:C4-dicarboxylate transport"/>
    <property type="evidence" value="ECO:0007669"/>
    <property type="project" value="TreeGrafter"/>
</dbReference>
<evidence type="ECO:0000256" key="9">
    <source>
        <dbReference type="RuleBase" id="RU369079"/>
    </source>
</evidence>
<dbReference type="GO" id="GO:0005886">
    <property type="term" value="C:plasma membrane"/>
    <property type="evidence" value="ECO:0007669"/>
    <property type="project" value="UniProtKB-SubCell"/>
</dbReference>
<dbReference type="PANTHER" id="PTHR35011:SF2">
    <property type="entry name" value="2,3-DIKETO-L-GULONATE TRAP TRANSPORTER SMALL PERMEASE PROTEIN YIAM"/>
    <property type="match status" value="1"/>
</dbReference>
<dbReference type="InterPro" id="IPR007387">
    <property type="entry name" value="TRAP_DctQ"/>
</dbReference>
<evidence type="ECO:0000256" key="6">
    <source>
        <dbReference type="ARBA" id="ARBA00022989"/>
    </source>
</evidence>
<reference evidence="11 12" key="1">
    <citation type="submission" date="2018-09" db="EMBL/GenBank/DDBJ databases">
        <authorList>
            <person name="Zhu H."/>
        </authorList>
    </citation>
    <scope>NUCLEOTIDE SEQUENCE [LARGE SCALE GENOMIC DNA]</scope>
    <source>
        <strain evidence="11 12">K2R10-39</strain>
    </source>
</reference>
<gene>
    <name evidence="11" type="ORF">D3870_19505</name>
</gene>
<evidence type="ECO:0000256" key="1">
    <source>
        <dbReference type="ARBA" id="ARBA00004429"/>
    </source>
</evidence>
<evidence type="ECO:0000256" key="8">
    <source>
        <dbReference type="ARBA" id="ARBA00038436"/>
    </source>
</evidence>
<sequence>MNKFEEGFIALNRWILIALLAAMSVIVFANVVMRYVTDASIPWSEEVSRHMMIWLTFLGSGLVLRSGGHIAIDNLQDALAPRYARVLRGIVLLLMVAFLSLLLYFGCIYVSRTMVQTTAATEIPFGYIYLAMPLGCALMLVHLALIARPWLKSREFIADEDFDATASASL</sequence>
<dbReference type="Pfam" id="PF04290">
    <property type="entry name" value="DctQ"/>
    <property type="match status" value="1"/>
</dbReference>
<protein>
    <recommendedName>
        <fullName evidence="9">TRAP transporter small permease protein</fullName>
    </recommendedName>
</protein>
<keyword evidence="2 9" id="KW-0813">Transport</keyword>
<feature type="transmembrane region" description="Helical" evidence="9">
    <location>
        <begin position="89"/>
        <end position="111"/>
    </location>
</feature>
<evidence type="ECO:0000256" key="7">
    <source>
        <dbReference type="ARBA" id="ARBA00023136"/>
    </source>
</evidence>
<organism evidence="11 12">
    <name type="scientific">Noviherbaspirillum cavernae</name>
    <dbReference type="NCBI Taxonomy" id="2320862"/>
    <lineage>
        <taxon>Bacteria</taxon>
        <taxon>Pseudomonadati</taxon>
        <taxon>Pseudomonadota</taxon>
        <taxon>Betaproteobacteria</taxon>
        <taxon>Burkholderiales</taxon>
        <taxon>Oxalobacteraceae</taxon>
        <taxon>Noviherbaspirillum</taxon>
    </lineage>
</organism>
<proteinExistence type="inferred from homology"/>
<feature type="domain" description="Tripartite ATP-independent periplasmic transporters DctQ component" evidence="10">
    <location>
        <begin position="23"/>
        <end position="144"/>
    </location>
</feature>
<evidence type="ECO:0000313" key="12">
    <source>
        <dbReference type="Proteomes" id="UP000285190"/>
    </source>
</evidence>
<evidence type="ECO:0000259" key="10">
    <source>
        <dbReference type="Pfam" id="PF04290"/>
    </source>
</evidence>
<dbReference type="EMBL" id="QYUN01000003">
    <property type="protein sequence ID" value="RJF96620.1"/>
    <property type="molecule type" value="Genomic_DNA"/>
</dbReference>
<accession>A0A418WVB8</accession>
<dbReference type="InterPro" id="IPR055348">
    <property type="entry name" value="DctQ"/>
</dbReference>
<keyword evidence="4 9" id="KW-0997">Cell inner membrane</keyword>
<dbReference type="Proteomes" id="UP000285190">
    <property type="component" value="Unassembled WGS sequence"/>
</dbReference>
<evidence type="ECO:0000256" key="4">
    <source>
        <dbReference type="ARBA" id="ARBA00022519"/>
    </source>
</evidence>
<dbReference type="AlphaFoldDB" id="A0A418WVB8"/>
<feature type="transmembrane region" description="Helical" evidence="9">
    <location>
        <begin position="123"/>
        <end position="147"/>
    </location>
</feature>
<feature type="transmembrane region" description="Helical" evidence="9">
    <location>
        <begin position="51"/>
        <end position="68"/>
    </location>
</feature>
<dbReference type="RefSeq" id="WP_119742679.1">
    <property type="nucleotide sequence ID" value="NZ_QYUN01000003.1"/>
</dbReference>
<comment type="caution">
    <text evidence="11">The sequence shown here is derived from an EMBL/GenBank/DDBJ whole genome shotgun (WGS) entry which is preliminary data.</text>
</comment>
<keyword evidence="3" id="KW-1003">Cell membrane</keyword>
<evidence type="ECO:0000256" key="5">
    <source>
        <dbReference type="ARBA" id="ARBA00022692"/>
    </source>
</evidence>
<dbReference type="PANTHER" id="PTHR35011">
    <property type="entry name" value="2,3-DIKETO-L-GULONATE TRAP TRANSPORTER SMALL PERMEASE PROTEIN YIAM"/>
    <property type="match status" value="1"/>
</dbReference>
<comment type="similarity">
    <text evidence="8 9">Belongs to the TRAP transporter small permease family.</text>
</comment>
<evidence type="ECO:0000256" key="3">
    <source>
        <dbReference type="ARBA" id="ARBA00022475"/>
    </source>
</evidence>
<comment type="subunit">
    <text evidence="9">The complex comprises the extracytoplasmic solute receptor protein and the two transmembrane proteins.</text>
</comment>
<name>A0A418WVB8_9BURK</name>
<comment type="subcellular location">
    <subcellularLocation>
        <location evidence="1 9">Cell inner membrane</location>
        <topology evidence="1 9">Multi-pass membrane protein</topology>
    </subcellularLocation>
</comment>